<protein>
    <submittedName>
        <fullName evidence="1">Uncharacterized protein</fullName>
    </submittedName>
</protein>
<evidence type="ECO:0000313" key="1">
    <source>
        <dbReference type="EMBL" id="MBB4274373.1"/>
    </source>
</evidence>
<name>A0A7W6WEC1_9HYPH</name>
<dbReference type="AlphaFoldDB" id="A0A7W6WEC1"/>
<proteinExistence type="predicted"/>
<organism evidence="1 2">
    <name type="scientific">Rhizobium mongolense</name>
    <dbReference type="NCBI Taxonomy" id="57676"/>
    <lineage>
        <taxon>Bacteria</taxon>
        <taxon>Pseudomonadati</taxon>
        <taxon>Pseudomonadota</taxon>
        <taxon>Alphaproteobacteria</taxon>
        <taxon>Hyphomicrobiales</taxon>
        <taxon>Rhizobiaceae</taxon>
        <taxon>Rhizobium/Agrobacterium group</taxon>
        <taxon>Rhizobium</taxon>
    </lineage>
</organism>
<dbReference type="Proteomes" id="UP000533641">
    <property type="component" value="Unassembled WGS sequence"/>
</dbReference>
<dbReference type="RefSeq" id="WP_246778496.1">
    <property type="nucleotide sequence ID" value="NZ_JACIGM010000004.1"/>
</dbReference>
<sequence length="59" mass="6378">MFQALEILTVLIVAVAMALALAHALELPGKMRLSKEQYLAVQPIYYPGFTSAVSPSRSA</sequence>
<accession>A0A7W6WEC1</accession>
<dbReference type="EMBL" id="JACIGM010000004">
    <property type="protein sequence ID" value="MBB4274373.1"/>
    <property type="molecule type" value="Genomic_DNA"/>
</dbReference>
<evidence type="ECO:0000313" key="2">
    <source>
        <dbReference type="Proteomes" id="UP000533641"/>
    </source>
</evidence>
<gene>
    <name evidence="1" type="ORF">GGE12_002149</name>
</gene>
<reference evidence="1 2" key="1">
    <citation type="submission" date="2020-08" db="EMBL/GenBank/DDBJ databases">
        <title>Genomic Encyclopedia of Type Strains, Phase IV (KMG-V): Genome sequencing to study the core and pangenomes of soil and plant-associated prokaryotes.</title>
        <authorList>
            <person name="Whitman W."/>
        </authorList>
    </citation>
    <scope>NUCLEOTIDE SEQUENCE [LARGE SCALE GENOMIC DNA]</scope>
    <source>
        <strain evidence="1 2">SEMIA 402</strain>
    </source>
</reference>
<comment type="caution">
    <text evidence="1">The sequence shown here is derived from an EMBL/GenBank/DDBJ whole genome shotgun (WGS) entry which is preliminary data.</text>
</comment>